<gene>
    <name evidence="1" type="ORF">E2C01_077599</name>
</gene>
<dbReference type="EMBL" id="VSRR010061063">
    <property type="protein sequence ID" value="MPC82910.1"/>
    <property type="molecule type" value="Genomic_DNA"/>
</dbReference>
<protein>
    <submittedName>
        <fullName evidence="1">Uncharacterized protein</fullName>
    </submittedName>
</protein>
<accession>A0A5B7IEW0</accession>
<sequence>MLQLGSPLGRHCEEAVRIMNDAALRQSRHPPRPPSSLFGLYAHTLLPITSTTTSGICVTLHFTAAANAVLVP</sequence>
<evidence type="ECO:0000313" key="2">
    <source>
        <dbReference type="Proteomes" id="UP000324222"/>
    </source>
</evidence>
<comment type="caution">
    <text evidence="1">The sequence shown here is derived from an EMBL/GenBank/DDBJ whole genome shotgun (WGS) entry which is preliminary data.</text>
</comment>
<reference evidence="1 2" key="1">
    <citation type="submission" date="2019-05" db="EMBL/GenBank/DDBJ databases">
        <title>Another draft genome of Portunus trituberculatus and its Hox gene families provides insights of decapod evolution.</title>
        <authorList>
            <person name="Jeong J.-H."/>
            <person name="Song I."/>
            <person name="Kim S."/>
            <person name="Choi T."/>
            <person name="Kim D."/>
            <person name="Ryu S."/>
            <person name="Kim W."/>
        </authorList>
    </citation>
    <scope>NUCLEOTIDE SEQUENCE [LARGE SCALE GENOMIC DNA]</scope>
    <source>
        <tissue evidence="1">Muscle</tissue>
    </source>
</reference>
<name>A0A5B7IEW0_PORTR</name>
<proteinExistence type="predicted"/>
<organism evidence="1 2">
    <name type="scientific">Portunus trituberculatus</name>
    <name type="common">Swimming crab</name>
    <name type="synonym">Neptunus trituberculatus</name>
    <dbReference type="NCBI Taxonomy" id="210409"/>
    <lineage>
        <taxon>Eukaryota</taxon>
        <taxon>Metazoa</taxon>
        <taxon>Ecdysozoa</taxon>
        <taxon>Arthropoda</taxon>
        <taxon>Crustacea</taxon>
        <taxon>Multicrustacea</taxon>
        <taxon>Malacostraca</taxon>
        <taxon>Eumalacostraca</taxon>
        <taxon>Eucarida</taxon>
        <taxon>Decapoda</taxon>
        <taxon>Pleocyemata</taxon>
        <taxon>Brachyura</taxon>
        <taxon>Eubrachyura</taxon>
        <taxon>Portunoidea</taxon>
        <taxon>Portunidae</taxon>
        <taxon>Portuninae</taxon>
        <taxon>Portunus</taxon>
    </lineage>
</organism>
<dbReference type="Proteomes" id="UP000324222">
    <property type="component" value="Unassembled WGS sequence"/>
</dbReference>
<evidence type="ECO:0000313" key="1">
    <source>
        <dbReference type="EMBL" id="MPC82910.1"/>
    </source>
</evidence>
<keyword evidence="2" id="KW-1185">Reference proteome</keyword>
<dbReference type="AlphaFoldDB" id="A0A5B7IEW0"/>